<sequence>MLLSLFSTYVSLHFFSIGIAQEDPTTDENLLQFKSRPDLYPPRLFVDTSQDGISPGYIFMSPYQSFQNSAAIYESDGTLIWYGFGVTGSGNVHDFRVCQYNNTNHLCFFQGEQYRGYARGQAVIMDTNLRTVRTVTALNSRSALDQHEFNIVDGTDSALTTTYHPERYDLSAFNITDGEGWIQNSIFQDVNLTTDELTFEWSAIEHVALTESYVDPNQSEVVGTGFNAASPWDYFHINSVDKNEDGDYLISARHVSTLYKISGTDGSIIWRCGGKLSDYELLNGLNWSYQHDARWLSSNDSMDVISFFDNASNGFNGSADHSSGYIIQLDHEAGTVDLLHAYPAPLDLPISASQGNLQILNETDWTNSNAFVGWGNSPTVTEHTSDGTIIYRANVASDGKMNYRAYKYDIALTPYDSPALYTYAPDTESNTVYYMSWNGATELRKWRVYGRADCETEWTLLDEIEKSGFETNYTSQGYQEFGRVEAVAADGTGLRNSTNRGVRAFVPSSAISDSCTGEGCTEAKAYSESPGQVVVAETRDGCPALPLELASTNAPSATSSAVKSGSVLLTGVSLGFASTCFIGLLL</sequence>
<evidence type="ECO:0000256" key="1">
    <source>
        <dbReference type="SAM" id="SignalP"/>
    </source>
</evidence>
<dbReference type="InterPro" id="IPR039535">
    <property type="entry name" value="ASST-like"/>
</dbReference>
<gene>
    <name evidence="2" type="ORF">LTR05_003407</name>
</gene>
<dbReference type="EMBL" id="JAVRRJ010000002">
    <property type="protein sequence ID" value="KAK5089183.1"/>
    <property type="molecule type" value="Genomic_DNA"/>
</dbReference>
<feature type="signal peptide" evidence="1">
    <location>
        <begin position="1"/>
        <end position="20"/>
    </location>
</feature>
<keyword evidence="3" id="KW-1185">Reference proteome</keyword>
<accession>A0AAN7T5K2</accession>
<dbReference type="Proteomes" id="UP001309876">
    <property type="component" value="Unassembled WGS sequence"/>
</dbReference>
<dbReference type="AlphaFoldDB" id="A0AAN7T5K2"/>
<dbReference type="PANTHER" id="PTHR35340:SF9">
    <property type="entry name" value="ASST-DOMAIN-CONTAINING PROTEIN"/>
    <property type="match status" value="1"/>
</dbReference>
<protein>
    <recommendedName>
        <fullName evidence="4">ASST-domain-containing protein</fullName>
    </recommendedName>
</protein>
<proteinExistence type="predicted"/>
<evidence type="ECO:0000313" key="2">
    <source>
        <dbReference type="EMBL" id="KAK5089183.1"/>
    </source>
</evidence>
<organism evidence="2 3">
    <name type="scientific">Lithohypha guttulata</name>
    <dbReference type="NCBI Taxonomy" id="1690604"/>
    <lineage>
        <taxon>Eukaryota</taxon>
        <taxon>Fungi</taxon>
        <taxon>Dikarya</taxon>
        <taxon>Ascomycota</taxon>
        <taxon>Pezizomycotina</taxon>
        <taxon>Eurotiomycetes</taxon>
        <taxon>Chaetothyriomycetidae</taxon>
        <taxon>Chaetothyriales</taxon>
        <taxon>Trichomeriaceae</taxon>
        <taxon>Lithohypha</taxon>
    </lineage>
</organism>
<evidence type="ECO:0000313" key="3">
    <source>
        <dbReference type="Proteomes" id="UP001309876"/>
    </source>
</evidence>
<dbReference type="InterPro" id="IPR053143">
    <property type="entry name" value="Arylsulfate_ST"/>
</dbReference>
<dbReference type="PANTHER" id="PTHR35340">
    <property type="entry name" value="PQQ ENZYME REPEAT PROTEIN-RELATED"/>
    <property type="match status" value="1"/>
</dbReference>
<evidence type="ECO:0008006" key="4">
    <source>
        <dbReference type="Google" id="ProtNLM"/>
    </source>
</evidence>
<reference evidence="2 3" key="1">
    <citation type="submission" date="2023-08" db="EMBL/GenBank/DDBJ databases">
        <title>Black Yeasts Isolated from many extreme environments.</title>
        <authorList>
            <person name="Coleine C."/>
            <person name="Stajich J.E."/>
            <person name="Selbmann L."/>
        </authorList>
    </citation>
    <scope>NUCLEOTIDE SEQUENCE [LARGE SCALE GENOMIC DNA]</scope>
    <source>
        <strain evidence="2 3">CCFEE 5910</strain>
    </source>
</reference>
<name>A0AAN7T5K2_9EURO</name>
<feature type="chain" id="PRO_5042944803" description="ASST-domain-containing protein" evidence="1">
    <location>
        <begin position="21"/>
        <end position="586"/>
    </location>
</feature>
<comment type="caution">
    <text evidence="2">The sequence shown here is derived from an EMBL/GenBank/DDBJ whole genome shotgun (WGS) entry which is preliminary data.</text>
</comment>
<keyword evidence="1" id="KW-0732">Signal</keyword>
<dbReference type="Pfam" id="PF14269">
    <property type="entry name" value="Arylsulfotran_2"/>
    <property type="match status" value="1"/>
</dbReference>